<organism evidence="1 2">
    <name type="scientific">Enterobacter hormaechei</name>
    <dbReference type="NCBI Taxonomy" id="158836"/>
    <lineage>
        <taxon>Bacteria</taxon>
        <taxon>Pseudomonadati</taxon>
        <taxon>Pseudomonadota</taxon>
        <taxon>Gammaproteobacteria</taxon>
        <taxon>Enterobacterales</taxon>
        <taxon>Enterobacteriaceae</taxon>
        <taxon>Enterobacter</taxon>
        <taxon>Enterobacter cloacae complex</taxon>
    </lineage>
</organism>
<comment type="caution">
    <text evidence="1">The sequence shown here is derived from an EMBL/GenBank/DDBJ whole genome shotgun (WGS) entry which is preliminary data.</text>
</comment>
<accession>A0A6L3Y2A3</accession>
<gene>
    <name evidence="1" type="ORF">F9C29_02940</name>
</gene>
<dbReference type="RefSeq" id="WP_080337719.1">
    <property type="nucleotide sequence ID" value="NZ_CP103642.1"/>
</dbReference>
<proteinExistence type="predicted"/>
<dbReference type="EMBL" id="WBSZ01000035">
    <property type="protein sequence ID" value="KAB2528994.1"/>
    <property type="molecule type" value="Genomic_DNA"/>
</dbReference>
<evidence type="ECO:0000313" key="1">
    <source>
        <dbReference type="EMBL" id="KAB2528994.1"/>
    </source>
</evidence>
<dbReference type="Proteomes" id="UP000476281">
    <property type="component" value="Unassembled WGS sequence"/>
</dbReference>
<dbReference type="AlphaFoldDB" id="A0A6L3Y2A3"/>
<sequence>MRDIFTSLTNAHSDDFIFMPPPGKRCGGFVMSGIYTILILDELLSRRNIALKYFSSDQVFNELVNGEVTREVIYASMNVARKRKYAEREKLFADALARFDEYRKEKTK</sequence>
<name>A0A6L3Y2A3_9ENTR</name>
<evidence type="ECO:0000313" key="2">
    <source>
        <dbReference type="Proteomes" id="UP000476281"/>
    </source>
</evidence>
<protein>
    <submittedName>
        <fullName evidence="1">Uncharacterized protein</fullName>
    </submittedName>
</protein>
<reference evidence="1 2" key="1">
    <citation type="submission" date="2019-09" db="EMBL/GenBank/DDBJ databases">
        <title>Reversal of blaTEM antimicrobial resistance by CRISPR-Cas9 in clinical E. coli and other Enterobacteriaceae strains.</title>
        <authorList>
            <person name="Tagliaferri T."/>
            <person name="Guimaraes N."/>
            <person name="Pereira M."/>
            <person name="Felicori L."/>
            <person name="Horz H.-P."/>
            <person name="Santos S."/>
            <person name="Mendes T."/>
        </authorList>
    </citation>
    <scope>NUCLEOTIDE SEQUENCE [LARGE SCALE GENOMIC DNA]</scope>
    <source>
        <strain evidence="1 2">E2_blaTEM_MG</strain>
    </source>
</reference>